<proteinExistence type="predicted"/>
<organism evidence="1 2">
    <name type="scientific">Araneus ventricosus</name>
    <name type="common">Orbweaver spider</name>
    <name type="synonym">Epeira ventricosa</name>
    <dbReference type="NCBI Taxonomy" id="182803"/>
    <lineage>
        <taxon>Eukaryota</taxon>
        <taxon>Metazoa</taxon>
        <taxon>Ecdysozoa</taxon>
        <taxon>Arthropoda</taxon>
        <taxon>Chelicerata</taxon>
        <taxon>Arachnida</taxon>
        <taxon>Araneae</taxon>
        <taxon>Araneomorphae</taxon>
        <taxon>Entelegynae</taxon>
        <taxon>Araneoidea</taxon>
        <taxon>Araneidae</taxon>
        <taxon>Araneus</taxon>
    </lineage>
</organism>
<accession>A0A4Y2S3Q1</accession>
<reference evidence="1 2" key="1">
    <citation type="journal article" date="2019" name="Sci. Rep.">
        <title>Orb-weaving spider Araneus ventricosus genome elucidates the spidroin gene catalogue.</title>
        <authorList>
            <person name="Kono N."/>
            <person name="Nakamura H."/>
            <person name="Ohtoshi R."/>
            <person name="Moran D.A.P."/>
            <person name="Shinohara A."/>
            <person name="Yoshida Y."/>
            <person name="Fujiwara M."/>
            <person name="Mori M."/>
            <person name="Tomita M."/>
            <person name="Arakawa K."/>
        </authorList>
    </citation>
    <scope>NUCLEOTIDE SEQUENCE [LARGE SCALE GENOMIC DNA]</scope>
</reference>
<dbReference type="EMBL" id="BGPR01019742">
    <property type="protein sequence ID" value="GBN82818.1"/>
    <property type="molecule type" value="Genomic_DNA"/>
</dbReference>
<gene>
    <name evidence="1" type="ORF">AVEN_38133_1</name>
</gene>
<evidence type="ECO:0000313" key="2">
    <source>
        <dbReference type="Proteomes" id="UP000499080"/>
    </source>
</evidence>
<comment type="caution">
    <text evidence="1">The sequence shown here is derived from an EMBL/GenBank/DDBJ whole genome shotgun (WGS) entry which is preliminary data.</text>
</comment>
<protein>
    <recommendedName>
        <fullName evidence="3">Mos1 transposase HTH domain-containing protein</fullName>
    </recommendedName>
</protein>
<evidence type="ECO:0000313" key="1">
    <source>
        <dbReference type="EMBL" id="GBN82818.1"/>
    </source>
</evidence>
<dbReference type="OrthoDB" id="8191996at2759"/>
<sequence>MSTSIQNPAKYEERSVIRFLHAEGECPTDIHLQTVSVHGNIILNKKHVMKWFRAFSEGRTDVHEEHRTGRPSVISHALLRRTETQFKQIGVSH</sequence>
<dbReference type="AlphaFoldDB" id="A0A4Y2S3Q1"/>
<keyword evidence="2" id="KW-1185">Reference proteome</keyword>
<dbReference type="Proteomes" id="UP000499080">
    <property type="component" value="Unassembled WGS sequence"/>
</dbReference>
<evidence type="ECO:0008006" key="3">
    <source>
        <dbReference type="Google" id="ProtNLM"/>
    </source>
</evidence>
<name>A0A4Y2S3Q1_ARAVE</name>